<dbReference type="PROSITE" id="PS50833">
    <property type="entry name" value="BRIX"/>
    <property type="match status" value="1"/>
</dbReference>
<accession>A0A182E739</accession>
<evidence type="ECO:0000259" key="2">
    <source>
        <dbReference type="PROSITE" id="PS50833"/>
    </source>
</evidence>
<sequence length="446" mass="51392">MKRKRNDGVVAQYSKKKHSFSKKVKKSSFLTIILASSTLSFTAGQYLPCVTTSPGITTVAPLAIFINIIDFEKHEEKMMKQKSSEEAERKLLKEPHSIVIHRGKVGQYVRSLEQDMRAIMEPFTASKLKVMKRNNLKDFIVNGAVLGVTHLLVLTRGENSITLRIIRSPQGPTLSFRIKKYTLARHVISASKRKMHFQRLFISAPLVVMSGFNSNCGRHVQLVQSVFQNMFPTVNVDTVDLSTIRRCVLINYSITDNTFQLRHYAIKAVPAGLSKSTKKLIQSKVPDLSKYKNIEDYFLNPGQMSESEYEFEQKEVELPQQLTTRGCLEGQKTNIRLYELGPRLTLQLMKIEEGVDEGEVLYHAYITKSPRELIQLRKELPKKKKLKKKTQIKNEQRVIHRLKILNEKKAKLEETLKQEREKLVRKQKEITGDEEFDDRSTTYAYD</sequence>
<dbReference type="SMART" id="SM00879">
    <property type="entry name" value="Brix"/>
    <property type="match status" value="1"/>
</dbReference>
<evidence type="ECO:0000313" key="5">
    <source>
        <dbReference type="WBParaSite" id="nOo.2.0.1.t03830-RA"/>
    </source>
</evidence>
<dbReference type="GO" id="GO:0030687">
    <property type="term" value="C:preribosome, large subunit precursor"/>
    <property type="evidence" value="ECO:0007669"/>
    <property type="project" value="TreeGrafter"/>
</dbReference>
<dbReference type="OrthoDB" id="10261452at2759"/>
<evidence type="ECO:0000313" key="3">
    <source>
        <dbReference type="EMBL" id="VDK70670.1"/>
    </source>
</evidence>
<reference evidence="5" key="1">
    <citation type="submission" date="2016-06" db="UniProtKB">
        <authorList>
            <consortium name="WormBaseParasite"/>
        </authorList>
    </citation>
    <scope>IDENTIFICATION</scope>
</reference>
<feature type="domain" description="Brix" evidence="2">
    <location>
        <begin position="95"/>
        <end position="357"/>
    </location>
</feature>
<dbReference type="WBParaSite" id="nOo.2.0.1.t03830-RA">
    <property type="protein sequence ID" value="nOo.2.0.1.t03830-RA"/>
    <property type="gene ID" value="nOo.2.0.1.g03830"/>
</dbReference>
<proteinExistence type="predicted"/>
<dbReference type="InterPro" id="IPR045112">
    <property type="entry name" value="PPAN-like"/>
</dbReference>
<name>A0A182E739_ONCOC</name>
<protein>
    <submittedName>
        <fullName evidence="5">Brix domain-containing protein</fullName>
    </submittedName>
</protein>
<dbReference type="EMBL" id="UYRW01000779">
    <property type="protein sequence ID" value="VDK70670.1"/>
    <property type="molecule type" value="Genomic_DNA"/>
</dbReference>
<dbReference type="Pfam" id="PF04427">
    <property type="entry name" value="Brix"/>
    <property type="match status" value="1"/>
</dbReference>
<gene>
    <name evidence="3" type="ORF">NOO_LOCUS3830</name>
</gene>
<feature type="region of interest" description="Disordered" evidence="1">
    <location>
        <begin position="427"/>
        <end position="446"/>
    </location>
</feature>
<evidence type="ECO:0000313" key="4">
    <source>
        <dbReference type="Proteomes" id="UP000271087"/>
    </source>
</evidence>
<dbReference type="GO" id="GO:0006364">
    <property type="term" value="P:rRNA processing"/>
    <property type="evidence" value="ECO:0007669"/>
    <property type="project" value="InterPro"/>
</dbReference>
<dbReference type="PANTHER" id="PTHR12661:SF5">
    <property type="entry name" value="SUPPRESSOR OF SWI4 1 HOMOLOG"/>
    <property type="match status" value="1"/>
</dbReference>
<organism evidence="5">
    <name type="scientific">Onchocerca ochengi</name>
    <name type="common">Filarial nematode worm</name>
    <dbReference type="NCBI Taxonomy" id="42157"/>
    <lineage>
        <taxon>Eukaryota</taxon>
        <taxon>Metazoa</taxon>
        <taxon>Ecdysozoa</taxon>
        <taxon>Nematoda</taxon>
        <taxon>Chromadorea</taxon>
        <taxon>Rhabditida</taxon>
        <taxon>Spirurina</taxon>
        <taxon>Spiruromorpha</taxon>
        <taxon>Filarioidea</taxon>
        <taxon>Onchocercidae</taxon>
        <taxon>Onchocerca</taxon>
    </lineage>
</organism>
<dbReference type="GO" id="GO:0019843">
    <property type="term" value="F:rRNA binding"/>
    <property type="evidence" value="ECO:0007669"/>
    <property type="project" value="InterPro"/>
</dbReference>
<dbReference type="AlphaFoldDB" id="A0A182E739"/>
<keyword evidence="4" id="KW-1185">Reference proteome</keyword>
<dbReference type="PANTHER" id="PTHR12661">
    <property type="entry name" value="PETER PAN-RELATED"/>
    <property type="match status" value="1"/>
</dbReference>
<reference evidence="3 4" key="2">
    <citation type="submission" date="2018-08" db="EMBL/GenBank/DDBJ databases">
        <authorList>
            <person name="Laetsch R D."/>
            <person name="Stevens L."/>
            <person name="Kumar S."/>
            <person name="Blaxter L. M."/>
        </authorList>
    </citation>
    <scope>NUCLEOTIDE SEQUENCE [LARGE SCALE GENOMIC DNA]</scope>
</reference>
<dbReference type="InterPro" id="IPR007109">
    <property type="entry name" value="Brix"/>
</dbReference>
<dbReference type="STRING" id="42157.A0A182E739"/>
<dbReference type="GO" id="GO:0000027">
    <property type="term" value="P:ribosomal large subunit assembly"/>
    <property type="evidence" value="ECO:0007669"/>
    <property type="project" value="TreeGrafter"/>
</dbReference>
<dbReference type="Proteomes" id="UP000271087">
    <property type="component" value="Unassembled WGS sequence"/>
</dbReference>
<evidence type="ECO:0000256" key="1">
    <source>
        <dbReference type="SAM" id="MobiDB-lite"/>
    </source>
</evidence>